<dbReference type="OrthoDB" id="3175865at2"/>
<evidence type="ECO:0000313" key="10">
    <source>
        <dbReference type="Proteomes" id="UP000054078"/>
    </source>
</evidence>
<dbReference type="Pfam" id="PF00005">
    <property type="entry name" value="ABC_tran"/>
    <property type="match status" value="1"/>
</dbReference>
<dbReference type="PANTHER" id="PTHR43166:SF30">
    <property type="entry name" value="METHIONINE IMPORT ATP-BINDING PROTEIN METN"/>
    <property type="match status" value="1"/>
</dbReference>
<dbReference type="InterPro" id="IPR027417">
    <property type="entry name" value="P-loop_NTPase"/>
</dbReference>
<evidence type="ECO:0000259" key="8">
    <source>
        <dbReference type="PROSITE" id="PS50893"/>
    </source>
</evidence>
<keyword evidence="6" id="KW-0029">Amino-acid transport</keyword>
<evidence type="ECO:0000256" key="1">
    <source>
        <dbReference type="ARBA" id="ARBA00022448"/>
    </source>
</evidence>
<dbReference type="GO" id="GO:0005524">
    <property type="term" value="F:ATP binding"/>
    <property type="evidence" value="ECO:0007669"/>
    <property type="project" value="UniProtKB-KW"/>
</dbReference>
<keyword evidence="2" id="KW-1003">Cell membrane</keyword>
<dbReference type="InterPro" id="IPR003593">
    <property type="entry name" value="AAA+_ATPase"/>
</dbReference>
<keyword evidence="4 9" id="KW-0067">ATP-binding</keyword>
<dbReference type="Gene3D" id="3.40.50.300">
    <property type="entry name" value="P-loop containing nucleotide triphosphate hydrolases"/>
    <property type="match status" value="1"/>
</dbReference>
<protein>
    <submittedName>
        <fullName evidence="9">ABC transporter ATP-binding protein</fullName>
    </submittedName>
</protein>
<dbReference type="AlphaFoldDB" id="A0A100YWG7"/>
<dbReference type="GO" id="GO:0016887">
    <property type="term" value="F:ATP hydrolysis activity"/>
    <property type="evidence" value="ECO:0007669"/>
    <property type="project" value="InterPro"/>
</dbReference>
<dbReference type="STRING" id="1299998.AUL39_01030"/>
<dbReference type="PROSITE" id="PS00211">
    <property type="entry name" value="ABC_TRANSPORTER_1"/>
    <property type="match status" value="1"/>
</dbReference>
<evidence type="ECO:0000256" key="7">
    <source>
        <dbReference type="ARBA" id="ARBA00023136"/>
    </source>
</evidence>
<keyword evidence="3" id="KW-0547">Nucleotide-binding</keyword>
<dbReference type="InterPro" id="IPR017871">
    <property type="entry name" value="ABC_transporter-like_CS"/>
</dbReference>
<sequence length="248" mass="26545">MISLEHLCKTFEGGSEVHALNDVSLTIPTGDVFGIIGISGAGKSTLVRCLNLLERPTSGRVVVDGTDVTNLKGAALREYRRHVAMIFQGFGLLAQKTALENVCFPYLASTGKVTAENREEALGYLDRVGLADRASSYPAQLSGGQKQRVAIARALACHPDYILCDEATSALDPASTASVLRLLHTINAETGVTIIVITHSMQVVEDICKDVAVLVSGKVVEQGSVAEVFANPQHEVTRQLLGKESWDE</sequence>
<keyword evidence="1" id="KW-0813">Transport</keyword>
<evidence type="ECO:0000256" key="4">
    <source>
        <dbReference type="ARBA" id="ARBA00022840"/>
    </source>
</evidence>
<dbReference type="SUPFAM" id="SSF52540">
    <property type="entry name" value="P-loop containing nucleoside triphosphate hydrolases"/>
    <property type="match status" value="1"/>
</dbReference>
<evidence type="ECO:0000313" key="9">
    <source>
        <dbReference type="EMBL" id="KUH58960.1"/>
    </source>
</evidence>
<keyword evidence="10" id="KW-1185">Reference proteome</keyword>
<keyword evidence="7" id="KW-0472">Membrane</keyword>
<evidence type="ECO:0000256" key="6">
    <source>
        <dbReference type="ARBA" id="ARBA00022970"/>
    </source>
</evidence>
<dbReference type="InterPro" id="IPR041701">
    <property type="entry name" value="MetN_ABC"/>
</dbReference>
<comment type="caution">
    <text evidence="9">The sequence shown here is derived from an EMBL/GenBank/DDBJ whole genome shotgun (WGS) entry which is preliminary data.</text>
</comment>
<feature type="domain" description="ABC transporter" evidence="8">
    <location>
        <begin position="2"/>
        <end position="241"/>
    </location>
</feature>
<accession>A0A100YWG7</accession>
<dbReference type="PANTHER" id="PTHR43166">
    <property type="entry name" value="AMINO ACID IMPORT ATP-BINDING PROTEIN"/>
    <property type="match status" value="1"/>
</dbReference>
<dbReference type="SMART" id="SM00382">
    <property type="entry name" value="AAA"/>
    <property type="match status" value="1"/>
</dbReference>
<dbReference type="CDD" id="cd03258">
    <property type="entry name" value="ABC_MetN_methionine_transporter"/>
    <property type="match status" value="1"/>
</dbReference>
<dbReference type="InterPro" id="IPR050086">
    <property type="entry name" value="MetN_ABC_transporter-like"/>
</dbReference>
<dbReference type="EMBL" id="LOJF01000001">
    <property type="protein sequence ID" value="KUH58960.1"/>
    <property type="molecule type" value="Genomic_DNA"/>
</dbReference>
<reference evidence="9 10" key="1">
    <citation type="submission" date="2015-12" db="EMBL/GenBank/DDBJ databases">
        <title>Draft Genome Sequence of Olsenella scatoligenes SK9K4T; a Producer of 3-Methylindole- (skatole) and 4-Methylphenol- (p-cresol) Isolated from Pig Feces.</title>
        <authorList>
            <person name="Li X."/>
            <person name="Borg B."/>
            <person name="Canibe N."/>
        </authorList>
    </citation>
    <scope>NUCLEOTIDE SEQUENCE [LARGE SCALE GENOMIC DNA]</scope>
    <source>
        <strain evidence="9 10">SK9K4</strain>
    </source>
</reference>
<gene>
    <name evidence="9" type="ORF">AUL39_01030</name>
</gene>
<evidence type="ECO:0000256" key="3">
    <source>
        <dbReference type="ARBA" id="ARBA00022741"/>
    </source>
</evidence>
<proteinExistence type="predicted"/>
<dbReference type="GO" id="GO:0006865">
    <property type="term" value="P:amino acid transport"/>
    <property type="evidence" value="ECO:0007669"/>
    <property type="project" value="UniProtKB-KW"/>
</dbReference>
<name>A0A100YWG7_TRASO</name>
<dbReference type="InterPro" id="IPR003439">
    <property type="entry name" value="ABC_transporter-like_ATP-bd"/>
</dbReference>
<evidence type="ECO:0000256" key="5">
    <source>
        <dbReference type="ARBA" id="ARBA00022967"/>
    </source>
</evidence>
<keyword evidence="5" id="KW-1278">Translocase</keyword>
<evidence type="ECO:0000256" key="2">
    <source>
        <dbReference type="ARBA" id="ARBA00022475"/>
    </source>
</evidence>
<dbReference type="Proteomes" id="UP000054078">
    <property type="component" value="Unassembled WGS sequence"/>
</dbReference>
<dbReference type="PROSITE" id="PS50893">
    <property type="entry name" value="ABC_TRANSPORTER_2"/>
    <property type="match status" value="1"/>
</dbReference>
<organism evidence="9 10">
    <name type="scientific">Tractidigestivibacter scatoligenes</name>
    <name type="common">Olsenella scatoligenes</name>
    <dbReference type="NCBI Taxonomy" id="1299998"/>
    <lineage>
        <taxon>Bacteria</taxon>
        <taxon>Bacillati</taxon>
        <taxon>Actinomycetota</taxon>
        <taxon>Coriobacteriia</taxon>
        <taxon>Coriobacteriales</taxon>
        <taxon>Atopobiaceae</taxon>
        <taxon>Tractidigestivibacter</taxon>
    </lineage>
</organism>